<dbReference type="Gramene" id="ERN06006">
    <property type="protein sequence ID" value="ERN06006"/>
    <property type="gene ID" value="AMTR_s00143p00108440"/>
</dbReference>
<evidence type="ECO:0000313" key="9">
    <source>
        <dbReference type="Proteomes" id="UP000017836"/>
    </source>
</evidence>
<evidence type="ECO:0000256" key="5">
    <source>
        <dbReference type="ARBA" id="ARBA00022801"/>
    </source>
</evidence>
<dbReference type="HOGENOM" id="CLU_2041210_0_0_1"/>
<dbReference type="SUPFAM" id="SSF56672">
    <property type="entry name" value="DNA/RNA polymerases"/>
    <property type="match status" value="1"/>
</dbReference>
<keyword evidence="1" id="KW-0808">Transferase</keyword>
<keyword evidence="5" id="KW-0378">Hydrolase</keyword>
<dbReference type="EMBL" id="KI393946">
    <property type="protein sequence ID" value="ERN06006.1"/>
    <property type="molecule type" value="Genomic_DNA"/>
</dbReference>
<dbReference type="GO" id="GO:0016787">
    <property type="term" value="F:hydrolase activity"/>
    <property type="evidence" value="ECO:0007669"/>
    <property type="project" value="UniProtKB-KW"/>
</dbReference>
<dbReference type="Pfam" id="PF17917">
    <property type="entry name" value="RT_RNaseH"/>
    <property type="match status" value="1"/>
</dbReference>
<organism evidence="8 9">
    <name type="scientific">Amborella trichopoda</name>
    <dbReference type="NCBI Taxonomy" id="13333"/>
    <lineage>
        <taxon>Eukaryota</taxon>
        <taxon>Viridiplantae</taxon>
        <taxon>Streptophyta</taxon>
        <taxon>Embryophyta</taxon>
        <taxon>Tracheophyta</taxon>
        <taxon>Spermatophyta</taxon>
        <taxon>Magnoliopsida</taxon>
        <taxon>Amborellales</taxon>
        <taxon>Amborellaceae</taxon>
        <taxon>Amborella</taxon>
    </lineage>
</organism>
<dbReference type="InterPro" id="IPR041373">
    <property type="entry name" value="RT_RNaseH"/>
</dbReference>
<evidence type="ECO:0000259" key="7">
    <source>
        <dbReference type="Pfam" id="PF17917"/>
    </source>
</evidence>
<feature type="domain" description="Reverse transcriptase RNase H-like" evidence="7">
    <location>
        <begin position="24"/>
        <end position="96"/>
    </location>
</feature>
<evidence type="ECO:0000256" key="2">
    <source>
        <dbReference type="ARBA" id="ARBA00022695"/>
    </source>
</evidence>
<dbReference type="AlphaFoldDB" id="W1PEE8"/>
<proteinExistence type="predicted"/>
<protein>
    <recommendedName>
        <fullName evidence="7">Reverse transcriptase RNase H-like domain-containing protein</fullName>
    </recommendedName>
</protein>
<dbReference type="InterPro" id="IPR043502">
    <property type="entry name" value="DNA/RNA_pol_sf"/>
</dbReference>
<evidence type="ECO:0000256" key="6">
    <source>
        <dbReference type="ARBA" id="ARBA00022918"/>
    </source>
</evidence>
<dbReference type="GO" id="GO:0004519">
    <property type="term" value="F:endonuclease activity"/>
    <property type="evidence" value="ECO:0007669"/>
    <property type="project" value="UniProtKB-KW"/>
</dbReference>
<evidence type="ECO:0000256" key="3">
    <source>
        <dbReference type="ARBA" id="ARBA00022722"/>
    </source>
</evidence>
<keyword evidence="9" id="KW-1185">Reference proteome</keyword>
<evidence type="ECO:0000256" key="1">
    <source>
        <dbReference type="ARBA" id="ARBA00022679"/>
    </source>
</evidence>
<evidence type="ECO:0000313" key="8">
    <source>
        <dbReference type="EMBL" id="ERN06006.1"/>
    </source>
</evidence>
<keyword evidence="2" id="KW-0548">Nucleotidyltransferase</keyword>
<dbReference type="Proteomes" id="UP000017836">
    <property type="component" value="Unassembled WGS sequence"/>
</dbReference>
<name>W1PEE8_AMBTC</name>
<reference evidence="9" key="1">
    <citation type="journal article" date="2013" name="Science">
        <title>The Amborella genome and the evolution of flowering plants.</title>
        <authorList>
            <consortium name="Amborella Genome Project"/>
        </authorList>
    </citation>
    <scope>NUCLEOTIDE SEQUENCE [LARGE SCALE GENOMIC DNA]</scope>
</reference>
<evidence type="ECO:0000256" key="4">
    <source>
        <dbReference type="ARBA" id="ARBA00022759"/>
    </source>
</evidence>
<sequence length="121" mass="13322">MLLPRATTSKLVLCLQTSVGPSSLKVHTNASDYAIGGMLMQEWHPVAFISRKLNEPKQHFNPCGGDNNSKEMTTEVHCLKAWQYNLQGKANVVADDLSQKMDSTVRVAVVARGAKKPLRTD</sequence>
<keyword evidence="4" id="KW-0255">Endonuclease</keyword>
<keyword evidence="3" id="KW-0540">Nuclease</keyword>
<accession>W1PEE8</accession>
<dbReference type="GO" id="GO:0003964">
    <property type="term" value="F:RNA-directed DNA polymerase activity"/>
    <property type="evidence" value="ECO:0007669"/>
    <property type="project" value="UniProtKB-KW"/>
</dbReference>
<keyword evidence="6" id="KW-0695">RNA-directed DNA polymerase</keyword>
<gene>
    <name evidence="8" type="ORF">AMTR_s00143p00108440</name>
</gene>